<dbReference type="EMBL" id="MT142129">
    <property type="protein sequence ID" value="QJA74925.1"/>
    <property type="molecule type" value="Genomic_DNA"/>
</dbReference>
<dbReference type="EMBL" id="MT143201">
    <property type="protein sequence ID" value="QJA94078.1"/>
    <property type="molecule type" value="Genomic_DNA"/>
</dbReference>
<dbReference type="AlphaFoldDB" id="A0A6M3LM65"/>
<gene>
    <name evidence="1" type="ORF">MM415A01893_0013</name>
    <name evidence="2" type="ORF">MM415B04006_0013</name>
</gene>
<dbReference type="InterPro" id="IPR043721">
    <property type="entry name" value="DUF5662"/>
</dbReference>
<organism evidence="2">
    <name type="scientific">viral metagenome</name>
    <dbReference type="NCBI Taxonomy" id="1070528"/>
    <lineage>
        <taxon>unclassified sequences</taxon>
        <taxon>metagenomes</taxon>
        <taxon>organismal metagenomes</taxon>
    </lineage>
</organism>
<reference evidence="2" key="1">
    <citation type="submission" date="2020-03" db="EMBL/GenBank/DDBJ databases">
        <title>The deep terrestrial virosphere.</title>
        <authorList>
            <person name="Holmfeldt K."/>
            <person name="Nilsson E."/>
            <person name="Simone D."/>
            <person name="Lopez-Fernandez M."/>
            <person name="Wu X."/>
            <person name="de Brujin I."/>
            <person name="Lundin D."/>
            <person name="Andersson A."/>
            <person name="Bertilsson S."/>
            <person name="Dopson M."/>
        </authorList>
    </citation>
    <scope>NUCLEOTIDE SEQUENCE</scope>
    <source>
        <strain evidence="1">MM415A01893</strain>
        <strain evidence="2">MM415B04006</strain>
    </source>
</reference>
<evidence type="ECO:0000313" key="1">
    <source>
        <dbReference type="EMBL" id="QJA74925.1"/>
    </source>
</evidence>
<accession>A0A6M3LM65</accession>
<protein>
    <submittedName>
        <fullName evidence="2">Uncharacterized protein</fullName>
    </submittedName>
</protein>
<sequence length="150" mass="17549">MEYNSSGDTLKHARVVLSMLNEIIHHLIRRAAIHDDSKLYPPEKEIFDAYTPKLKNSTYGSDDYNQFLKEMGVGLDNHYKMNRHHPEHFVDGIRDMTLVDIIEMLCDWKAATLRHNNGDIYKSLEINAKRFGIDDQLLKILDNTVKYLSW</sequence>
<evidence type="ECO:0000313" key="2">
    <source>
        <dbReference type="EMBL" id="QJA94078.1"/>
    </source>
</evidence>
<name>A0A6M3LM65_9ZZZZ</name>
<dbReference type="Pfam" id="PF18907">
    <property type="entry name" value="DUF5662"/>
    <property type="match status" value="1"/>
</dbReference>
<proteinExistence type="predicted"/>